<proteinExistence type="predicted"/>
<protein>
    <submittedName>
        <fullName evidence="1">Uncharacterized protein</fullName>
    </submittedName>
</protein>
<evidence type="ECO:0000313" key="2">
    <source>
        <dbReference type="Proteomes" id="UP000238823"/>
    </source>
</evidence>
<dbReference type="EMBL" id="PVNL01000167">
    <property type="protein sequence ID" value="PRP91928.1"/>
    <property type="molecule type" value="Genomic_DNA"/>
</dbReference>
<evidence type="ECO:0000313" key="1">
    <source>
        <dbReference type="EMBL" id="PRP91928.1"/>
    </source>
</evidence>
<gene>
    <name evidence="1" type="ORF">ENSA7_81860</name>
</gene>
<name>A0A2S9XGC7_9BACT</name>
<dbReference type="RefSeq" id="WP_146158745.1">
    <property type="nucleotide sequence ID" value="NZ_PVNL01000167.1"/>
</dbReference>
<dbReference type="AlphaFoldDB" id="A0A2S9XGC7"/>
<dbReference type="Proteomes" id="UP000238823">
    <property type="component" value="Unassembled WGS sequence"/>
</dbReference>
<accession>A0A2S9XGC7</accession>
<organism evidence="1 2">
    <name type="scientific">Enhygromyxa salina</name>
    <dbReference type="NCBI Taxonomy" id="215803"/>
    <lineage>
        <taxon>Bacteria</taxon>
        <taxon>Pseudomonadati</taxon>
        <taxon>Myxococcota</taxon>
        <taxon>Polyangia</taxon>
        <taxon>Nannocystales</taxon>
        <taxon>Nannocystaceae</taxon>
        <taxon>Enhygromyxa</taxon>
    </lineage>
</organism>
<comment type="caution">
    <text evidence="1">The sequence shown here is derived from an EMBL/GenBank/DDBJ whole genome shotgun (WGS) entry which is preliminary data.</text>
</comment>
<reference evidence="1 2" key="1">
    <citation type="submission" date="2018-03" db="EMBL/GenBank/DDBJ databases">
        <title>Draft Genome Sequences of the Obligatory Marine Myxobacteria Enhygromyxa salina SWB007.</title>
        <authorList>
            <person name="Poehlein A."/>
            <person name="Moghaddam J.A."/>
            <person name="Harms H."/>
            <person name="Alanjari M."/>
            <person name="Koenig G.M."/>
            <person name="Daniel R."/>
            <person name="Schaeberle T.F."/>
        </authorList>
    </citation>
    <scope>NUCLEOTIDE SEQUENCE [LARGE SCALE GENOMIC DNA]</scope>
    <source>
        <strain evidence="1 2">SWB007</strain>
    </source>
</reference>
<sequence>MKYENKSKKLVEDFGKVLERMGGSGDMTAFAEAPLESAVVIAKWRSSAEVGAKKAHRFNLYSCRKASEDSFTDRLLRGHLLLHKKVELDSDVWGEIAAFQIEGLFAEGGAVLIRSLEKLDLEDDAELKTKFDELHEDKTYESKTLGTLTYRLRDHSFTGSISHGGRSVLLTIKDTGPDDIEQQSQKLSQFFDPEGNLEPEFKQLLRDHRSFKKHTTADATIDLSSLSLDGNLLMAHFSVPSLSQASTVAAFRDGEFKFRRVDHIAGPDRTT</sequence>